<dbReference type="CDD" id="cd04647">
    <property type="entry name" value="LbH_MAT_like"/>
    <property type="match status" value="1"/>
</dbReference>
<dbReference type="InterPro" id="IPR051159">
    <property type="entry name" value="Hexapeptide_acetyltransf"/>
</dbReference>
<gene>
    <name evidence="1" type="ORF">P7122_02745</name>
</gene>
<keyword evidence="1" id="KW-0808">Transferase</keyword>
<dbReference type="EMBL" id="JARSBN010000001">
    <property type="protein sequence ID" value="MDG4714776.1"/>
    <property type="molecule type" value="Genomic_DNA"/>
</dbReference>
<name>A0ABT6FYB1_9FLAO</name>
<organism evidence="1 2">
    <name type="scientific">Winogradskyella marincola</name>
    <dbReference type="NCBI Taxonomy" id="3037795"/>
    <lineage>
        <taxon>Bacteria</taxon>
        <taxon>Pseudomonadati</taxon>
        <taxon>Bacteroidota</taxon>
        <taxon>Flavobacteriia</taxon>
        <taxon>Flavobacteriales</taxon>
        <taxon>Flavobacteriaceae</taxon>
        <taxon>Winogradskyella</taxon>
    </lineage>
</organism>
<evidence type="ECO:0000313" key="1">
    <source>
        <dbReference type="EMBL" id="MDG4714776.1"/>
    </source>
</evidence>
<accession>A0ABT6FYB1</accession>
<comment type="caution">
    <text evidence="1">The sequence shown here is derived from an EMBL/GenBank/DDBJ whole genome shotgun (WGS) entry which is preliminary data.</text>
</comment>
<reference evidence="1 2" key="1">
    <citation type="submission" date="2023-03" db="EMBL/GenBank/DDBJ databases">
        <title>Strain YYF002 represents a novel species in the genus Winogradskyella isolated from seawater.</title>
        <authorList>
            <person name="Fu Z.-Y."/>
        </authorList>
    </citation>
    <scope>NUCLEOTIDE SEQUENCE [LARGE SCALE GENOMIC DNA]</scope>
    <source>
        <strain evidence="1 2">YYF002</strain>
    </source>
</reference>
<dbReference type="GO" id="GO:0016746">
    <property type="term" value="F:acyltransferase activity"/>
    <property type="evidence" value="ECO:0007669"/>
    <property type="project" value="UniProtKB-KW"/>
</dbReference>
<dbReference type="InterPro" id="IPR001451">
    <property type="entry name" value="Hexapep"/>
</dbReference>
<dbReference type="Proteomes" id="UP001529085">
    <property type="component" value="Unassembled WGS sequence"/>
</dbReference>
<proteinExistence type="predicted"/>
<dbReference type="Pfam" id="PF00132">
    <property type="entry name" value="Hexapep"/>
    <property type="match status" value="1"/>
</dbReference>
<dbReference type="SUPFAM" id="SSF51161">
    <property type="entry name" value="Trimeric LpxA-like enzymes"/>
    <property type="match status" value="1"/>
</dbReference>
<keyword evidence="2" id="KW-1185">Reference proteome</keyword>
<protein>
    <submittedName>
        <fullName evidence="1">Acyltransferase</fullName>
        <ecNumber evidence="1">2.3.1.-</ecNumber>
    </submittedName>
</protein>
<dbReference type="Gene3D" id="2.160.10.10">
    <property type="entry name" value="Hexapeptide repeat proteins"/>
    <property type="match status" value="1"/>
</dbReference>
<dbReference type="EC" id="2.3.1.-" evidence="1"/>
<dbReference type="RefSeq" id="WP_278004240.1">
    <property type="nucleotide sequence ID" value="NZ_JARSBN010000001.1"/>
</dbReference>
<sequence length="237" mass="27274">MSGKNKLKSKIENLKLRWARTSPKRYIKFLRKKGIKIGNDIFMTPDVKSISIDITRPSLIEIGNNVRVNKNLTLVTHDGAFYVLKNLYNEFMPKSGRIKVGNNVYFGRNCTVLMNVEIGDNCIIGFGSVVTRSIPANSVAVGVPAKVICTIEEYYERRKIESVQQALDYARSIHERFNRKPKIEEFWEEFPLFLKGDELHEKLPIKRQLGKAYGHYKVNNKPVFDGFDDFLRKAGIE</sequence>
<keyword evidence="1" id="KW-0012">Acyltransferase</keyword>
<evidence type="ECO:0000313" key="2">
    <source>
        <dbReference type="Proteomes" id="UP001529085"/>
    </source>
</evidence>
<dbReference type="InterPro" id="IPR011004">
    <property type="entry name" value="Trimer_LpxA-like_sf"/>
</dbReference>
<dbReference type="PANTHER" id="PTHR23416">
    <property type="entry name" value="SIALIC ACID SYNTHASE-RELATED"/>
    <property type="match status" value="1"/>
</dbReference>